<feature type="compositionally biased region" description="Basic residues" evidence="1">
    <location>
        <begin position="112"/>
        <end position="121"/>
    </location>
</feature>
<evidence type="ECO:0000256" key="1">
    <source>
        <dbReference type="SAM" id="MobiDB-lite"/>
    </source>
</evidence>
<dbReference type="EMBL" id="JAHRIM010031772">
    <property type="protein sequence ID" value="MEQ2265241.1"/>
    <property type="molecule type" value="Genomic_DNA"/>
</dbReference>
<reference evidence="2 3" key="1">
    <citation type="submission" date="2021-06" db="EMBL/GenBank/DDBJ databases">
        <authorList>
            <person name="Palmer J.M."/>
        </authorList>
    </citation>
    <scope>NUCLEOTIDE SEQUENCE [LARGE SCALE GENOMIC DNA]</scope>
    <source>
        <strain evidence="2 3">XR_2019</strain>
        <tissue evidence="2">Muscle</tissue>
    </source>
</reference>
<organism evidence="2 3">
    <name type="scientific">Xenotaenia resolanae</name>
    <dbReference type="NCBI Taxonomy" id="208358"/>
    <lineage>
        <taxon>Eukaryota</taxon>
        <taxon>Metazoa</taxon>
        <taxon>Chordata</taxon>
        <taxon>Craniata</taxon>
        <taxon>Vertebrata</taxon>
        <taxon>Euteleostomi</taxon>
        <taxon>Actinopterygii</taxon>
        <taxon>Neopterygii</taxon>
        <taxon>Teleostei</taxon>
        <taxon>Neoteleostei</taxon>
        <taxon>Acanthomorphata</taxon>
        <taxon>Ovalentaria</taxon>
        <taxon>Atherinomorphae</taxon>
        <taxon>Cyprinodontiformes</taxon>
        <taxon>Goodeidae</taxon>
        <taxon>Xenotaenia</taxon>
    </lineage>
</organism>
<comment type="caution">
    <text evidence="2">The sequence shown here is derived from an EMBL/GenBank/DDBJ whole genome shotgun (WGS) entry which is preliminary data.</text>
</comment>
<name>A0ABV0W6Q2_9TELE</name>
<evidence type="ECO:0000313" key="3">
    <source>
        <dbReference type="Proteomes" id="UP001444071"/>
    </source>
</evidence>
<gene>
    <name evidence="2" type="ORF">XENORESO_004276</name>
</gene>
<feature type="region of interest" description="Disordered" evidence="1">
    <location>
        <begin position="82"/>
        <end position="131"/>
    </location>
</feature>
<dbReference type="Proteomes" id="UP001444071">
    <property type="component" value="Unassembled WGS sequence"/>
</dbReference>
<protein>
    <submittedName>
        <fullName evidence="2">Uncharacterized protein</fullName>
    </submittedName>
</protein>
<proteinExistence type="predicted"/>
<sequence>MELPLEDVEEFCNFADTILNLCATSAVCSSRIAAWQTLLQRQMWLRLSSSIPDDFKRQLLEGPISPDGLFGPHFQSLLGQMQTSQEELERVRRHGSLSRSSVHSSHTTGHWRDHRGQRHQQRPSTAAVAAP</sequence>
<feature type="compositionally biased region" description="Low complexity" evidence="1">
    <location>
        <begin position="97"/>
        <end position="108"/>
    </location>
</feature>
<evidence type="ECO:0000313" key="2">
    <source>
        <dbReference type="EMBL" id="MEQ2265241.1"/>
    </source>
</evidence>
<accession>A0ABV0W6Q2</accession>
<keyword evidence="3" id="KW-1185">Reference proteome</keyword>